<keyword evidence="3" id="KW-1185">Reference proteome</keyword>
<accession>A0ABQ4YAV7</accession>
<feature type="compositionally biased region" description="Basic and acidic residues" evidence="1">
    <location>
        <begin position="80"/>
        <end position="89"/>
    </location>
</feature>
<feature type="region of interest" description="Disordered" evidence="1">
    <location>
        <begin position="57"/>
        <end position="89"/>
    </location>
</feature>
<feature type="compositionally biased region" description="Polar residues" evidence="1">
    <location>
        <begin position="62"/>
        <end position="79"/>
    </location>
</feature>
<comment type="caution">
    <text evidence="2">The sequence shown here is derived from an EMBL/GenBank/DDBJ whole genome shotgun (WGS) entry which is preliminary data.</text>
</comment>
<reference evidence="2" key="1">
    <citation type="journal article" date="2022" name="Int. J. Mol. Sci.">
        <title>Draft Genome of Tanacetum Coccineum: Genomic Comparison of Closely Related Tanacetum-Family Plants.</title>
        <authorList>
            <person name="Yamashiro T."/>
            <person name="Shiraishi A."/>
            <person name="Nakayama K."/>
            <person name="Satake H."/>
        </authorList>
    </citation>
    <scope>NUCLEOTIDE SEQUENCE</scope>
</reference>
<name>A0ABQ4YAV7_9ASTR</name>
<reference evidence="2" key="2">
    <citation type="submission" date="2022-01" db="EMBL/GenBank/DDBJ databases">
        <authorList>
            <person name="Yamashiro T."/>
            <person name="Shiraishi A."/>
            <person name="Satake H."/>
            <person name="Nakayama K."/>
        </authorList>
    </citation>
    <scope>NUCLEOTIDE SEQUENCE</scope>
</reference>
<organism evidence="2 3">
    <name type="scientific">Tanacetum coccineum</name>
    <dbReference type="NCBI Taxonomy" id="301880"/>
    <lineage>
        <taxon>Eukaryota</taxon>
        <taxon>Viridiplantae</taxon>
        <taxon>Streptophyta</taxon>
        <taxon>Embryophyta</taxon>
        <taxon>Tracheophyta</taxon>
        <taxon>Spermatophyta</taxon>
        <taxon>Magnoliopsida</taxon>
        <taxon>eudicotyledons</taxon>
        <taxon>Gunneridae</taxon>
        <taxon>Pentapetalae</taxon>
        <taxon>asterids</taxon>
        <taxon>campanulids</taxon>
        <taxon>Asterales</taxon>
        <taxon>Asteraceae</taxon>
        <taxon>Asteroideae</taxon>
        <taxon>Anthemideae</taxon>
        <taxon>Anthemidinae</taxon>
        <taxon>Tanacetum</taxon>
    </lineage>
</organism>
<gene>
    <name evidence="2" type="ORF">Tco_0707099</name>
</gene>
<sequence>MTTSIVTSLTDSQMHNNILAAGSRDSSHQSCNRTICTIGDHGSYITLIQTKRQLKKCGKPSKATTSSRNCYKPTNTTSELLKHQKQKVDTTPRCPVVQQSTGYSVLKLKYSLSRSHYARKCRKLRNRLKTPRITRKDVDHHVHGNGDSNVNPDAPICVIKKFRDQNEVECDDREEEGERVALANLIANLKLDVDENKKIQKQLKKANATLTQELTECKSILAETSRTLGESNSIRDSFALCCTSK</sequence>
<evidence type="ECO:0000313" key="2">
    <source>
        <dbReference type="EMBL" id="GJS74258.1"/>
    </source>
</evidence>
<dbReference type="EMBL" id="BQNB010010217">
    <property type="protein sequence ID" value="GJS74258.1"/>
    <property type="molecule type" value="Genomic_DNA"/>
</dbReference>
<proteinExistence type="predicted"/>
<protein>
    <submittedName>
        <fullName evidence="2">Uncharacterized protein</fullName>
    </submittedName>
</protein>
<dbReference type="Proteomes" id="UP001151760">
    <property type="component" value="Unassembled WGS sequence"/>
</dbReference>
<evidence type="ECO:0000256" key="1">
    <source>
        <dbReference type="SAM" id="MobiDB-lite"/>
    </source>
</evidence>
<evidence type="ECO:0000313" key="3">
    <source>
        <dbReference type="Proteomes" id="UP001151760"/>
    </source>
</evidence>